<keyword evidence="2" id="KW-0378">Hydrolase</keyword>
<dbReference type="InterPro" id="IPR002901">
    <property type="entry name" value="MGlyc_endo_b_GlcNAc-like_dom"/>
</dbReference>
<evidence type="ECO:0000256" key="2">
    <source>
        <dbReference type="ARBA" id="ARBA00022801"/>
    </source>
</evidence>
<dbReference type="EMBL" id="NGJS01000008">
    <property type="protein sequence ID" value="RST98730.1"/>
    <property type="molecule type" value="Genomic_DNA"/>
</dbReference>
<evidence type="ECO:0000256" key="1">
    <source>
        <dbReference type="ARBA" id="ARBA00010266"/>
    </source>
</evidence>
<dbReference type="Pfam" id="PF01832">
    <property type="entry name" value="Glucosaminidase"/>
    <property type="match status" value="1"/>
</dbReference>
<accession>A0A429ZXU7</accession>
<dbReference type="PANTHER" id="PTHR33308:SF10">
    <property type="entry name" value="EXO-GLUCOSAMINIDASE LYTG"/>
    <property type="match status" value="1"/>
</dbReference>
<dbReference type="RefSeq" id="WP_125983965.1">
    <property type="nucleotide sequence ID" value="NZ_NGJS01000008.1"/>
</dbReference>
<dbReference type="AlphaFoldDB" id="A0A429ZXU7"/>
<name>A0A429ZXU7_9ENTE</name>
<dbReference type="Proteomes" id="UP000287857">
    <property type="component" value="Unassembled WGS sequence"/>
</dbReference>
<evidence type="ECO:0000313" key="4">
    <source>
        <dbReference type="EMBL" id="RST98730.1"/>
    </source>
</evidence>
<dbReference type="PANTHER" id="PTHR33308">
    <property type="entry name" value="PEPTIDOGLYCAN HYDROLASE FLGJ"/>
    <property type="match status" value="1"/>
</dbReference>
<dbReference type="Gene3D" id="1.10.530.10">
    <property type="match status" value="1"/>
</dbReference>
<proteinExistence type="inferred from homology"/>
<dbReference type="OrthoDB" id="977752at2"/>
<reference evidence="4 5" key="1">
    <citation type="submission" date="2017-05" db="EMBL/GenBank/DDBJ databases">
        <title>Vagococcus spp. assemblies.</title>
        <authorList>
            <person name="Gulvik C.A."/>
        </authorList>
    </citation>
    <scope>NUCLEOTIDE SEQUENCE [LARGE SCALE GENOMIC DNA]</scope>
    <source>
        <strain evidence="4 5">SS1995</strain>
    </source>
</reference>
<evidence type="ECO:0000259" key="3">
    <source>
        <dbReference type="SMART" id="SM00047"/>
    </source>
</evidence>
<feature type="domain" description="Mannosyl-glycoprotein endo-beta-N-acetylglucosamidase-like" evidence="3">
    <location>
        <begin position="48"/>
        <end position="206"/>
    </location>
</feature>
<keyword evidence="5" id="KW-1185">Reference proteome</keyword>
<dbReference type="GO" id="GO:0004040">
    <property type="term" value="F:amidase activity"/>
    <property type="evidence" value="ECO:0007669"/>
    <property type="project" value="InterPro"/>
</dbReference>
<comment type="caution">
    <text evidence="4">The sequence shown here is derived from an EMBL/GenBank/DDBJ whole genome shotgun (WGS) entry which is preliminary data.</text>
</comment>
<gene>
    <name evidence="4" type="ORF">CBF37_06685</name>
</gene>
<evidence type="ECO:0000313" key="5">
    <source>
        <dbReference type="Proteomes" id="UP000287857"/>
    </source>
</evidence>
<protein>
    <recommendedName>
        <fullName evidence="3">Mannosyl-glycoprotein endo-beta-N-acetylglucosamidase-like domain-containing protein</fullName>
    </recommendedName>
</protein>
<dbReference type="PRINTS" id="PR01002">
    <property type="entry name" value="FLGFLGJ"/>
</dbReference>
<dbReference type="SMART" id="SM00047">
    <property type="entry name" value="LYZ2"/>
    <property type="match status" value="1"/>
</dbReference>
<comment type="similarity">
    <text evidence="1">Belongs to the glycosyl hydrolase 73 family.</text>
</comment>
<dbReference type="InterPro" id="IPR051056">
    <property type="entry name" value="Glycosyl_Hydrolase_73"/>
</dbReference>
<sequence>MGKRNYGSRKRNKFPLFLAGLILTATLLVFFVAIRGLSDHTPQVVNQQDEADKQNEQFIQSLLPVAKEIQNQYGLLPSISIGQAILESDWGTSELSAKYNNLFGIKSYSPEDDFVKLKTKEYKDGKWIEITANFKVYKNWEDCMRDHAKLFVHGVDWDPYLYNGVLLADNYETAASALQVAGYATDPTYAKKIIDVIESYQLYKYD</sequence>
<dbReference type="Gene3D" id="4.10.80.30">
    <property type="entry name" value="DNA polymerase, domain 6"/>
    <property type="match status" value="1"/>
</dbReference>
<organism evidence="4 5">
    <name type="scientific">Vagococcus vulneris</name>
    <dbReference type="NCBI Taxonomy" id="1977869"/>
    <lineage>
        <taxon>Bacteria</taxon>
        <taxon>Bacillati</taxon>
        <taxon>Bacillota</taxon>
        <taxon>Bacilli</taxon>
        <taxon>Lactobacillales</taxon>
        <taxon>Enterococcaceae</taxon>
        <taxon>Vagococcus</taxon>
    </lineage>
</organism>